<organism evidence="2">
    <name type="scientific">marine sediment metagenome</name>
    <dbReference type="NCBI Taxonomy" id="412755"/>
    <lineage>
        <taxon>unclassified sequences</taxon>
        <taxon>metagenomes</taxon>
        <taxon>ecological metagenomes</taxon>
    </lineage>
</organism>
<sequence>MLNLETSKKSNFREKGAIITLVLVFGVIFLILLSSLFGFILFQLRASVKKAAWNESLHLAEAGIDYYKWCLNNEAEGNCLLDKNYYDPAGNLMGEFSLDIDTTLSCGETIQRNITSSGWTEDFPNTKRKVAVSYGRTSVARFAYLLNDNVWAGPDREVKGFYHSNGGIRMDGENQSLVSSNRETWVCTSSFGCSVGSCPSDCSVEGWNCVCPGVFTTTNNAQTDLFDYPVPSFDFEGITIDLAQIKAAA</sequence>
<evidence type="ECO:0000313" key="2">
    <source>
        <dbReference type="EMBL" id="GAH01057.1"/>
    </source>
</evidence>
<proteinExistence type="predicted"/>
<keyword evidence="1" id="KW-0472">Membrane</keyword>
<dbReference type="EMBL" id="BART01025450">
    <property type="protein sequence ID" value="GAH01057.1"/>
    <property type="molecule type" value="Genomic_DNA"/>
</dbReference>
<keyword evidence="1" id="KW-0812">Transmembrane</keyword>
<protein>
    <recommendedName>
        <fullName evidence="3">Type 4 fimbrial biogenesis protein PilX N-terminal domain-containing protein</fullName>
    </recommendedName>
</protein>
<feature type="transmembrane region" description="Helical" evidence="1">
    <location>
        <begin position="17"/>
        <end position="42"/>
    </location>
</feature>
<evidence type="ECO:0000256" key="1">
    <source>
        <dbReference type="SAM" id="Phobius"/>
    </source>
</evidence>
<evidence type="ECO:0008006" key="3">
    <source>
        <dbReference type="Google" id="ProtNLM"/>
    </source>
</evidence>
<accession>X1C1B6</accession>
<comment type="caution">
    <text evidence="2">The sequence shown here is derived from an EMBL/GenBank/DDBJ whole genome shotgun (WGS) entry which is preliminary data.</text>
</comment>
<keyword evidence="1" id="KW-1133">Transmembrane helix</keyword>
<feature type="non-terminal residue" evidence="2">
    <location>
        <position position="249"/>
    </location>
</feature>
<dbReference type="AlphaFoldDB" id="X1C1B6"/>
<reference evidence="2" key="1">
    <citation type="journal article" date="2014" name="Front. Microbiol.">
        <title>High frequency of phylogenetically diverse reductive dehalogenase-homologous genes in deep subseafloor sedimentary metagenomes.</title>
        <authorList>
            <person name="Kawai M."/>
            <person name="Futagami T."/>
            <person name="Toyoda A."/>
            <person name="Takaki Y."/>
            <person name="Nishi S."/>
            <person name="Hori S."/>
            <person name="Arai W."/>
            <person name="Tsubouchi T."/>
            <person name="Morono Y."/>
            <person name="Uchiyama I."/>
            <person name="Ito T."/>
            <person name="Fujiyama A."/>
            <person name="Inagaki F."/>
            <person name="Takami H."/>
        </authorList>
    </citation>
    <scope>NUCLEOTIDE SEQUENCE</scope>
    <source>
        <strain evidence="2">Expedition CK06-06</strain>
    </source>
</reference>
<name>X1C1B6_9ZZZZ</name>
<gene>
    <name evidence="2" type="ORF">S01H4_45683</name>
</gene>